<feature type="region of interest" description="Disordered" evidence="1">
    <location>
        <begin position="164"/>
        <end position="186"/>
    </location>
</feature>
<feature type="compositionally biased region" description="Low complexity" evidence="1">
    <location>
        <begin position="7"/>
        <end position="19"/>
    </location>
</feature>
<keyword evidence="2" id="KW-0812">Transmembrane</keyword>
<keyword evidence="2" id="KW-0472">Membrane</keyword>
<feature type="compositionally biased region" description="Basic and acidic residues" evidence="1">
    <location>
        <begin position="621"/>
        <end position="636"/>
    </location>
</feature>
<evidence type="ECO:0000256" key="1">
    <source>
        <dbReference type="SAM" id="MobiDB-lite"/>
    </source>
</evidence>
<feature type="region of interest" description="Disordered" evidence="1">
    <location>
        <begin position="531"/>
        <end position="553"/>
    </location>
</feature>
<feature type="region of interest" description="Disordered" evidence="1">
    <location>
        <begin position="1"/>
        <end position="73"/>
    </location>
</feature>
<keyword evidence="2" id="KW-1133">Transmembrane helix</keyword>
<protein>
    <submittedName>
        <fullName evidence="3">Uncharacterized protein</fullName>
    </submittedName>
</protein>
<sequence>MDHDMDASFSPSPSSSASSTVLVFPSTTHSRHNPSEPATVHEADHLSCPSSPAVSIGLPSPPGSPSLTDSGSISSLPSVSSSFFFSSAAASPPPPPHAHPHPHVQGSHDQHENSNPYPQAHDHAGHHLVIPSLALPTALRQPTAYGQALGDVRLIVVRLTQASKRSAATAGPNDGARGDTSRQPVFESMDMDYGRMLVEDIEDIVDVGPWEAFKPRVAHSDGQGTGDAAAGSTEPPRNDRRSSWKTLHASTDWIEHHDAHGLEKFEPAKNVEVLEVTIEVPSLSDNSEAEGTRSIKSSIAPSLLDLRDLILTSYYDLASVLNPSLPPYTSPLVHSLASASTSPLFAALILVHDTHLSPIIDFSHDRIHMGRRRRSSKLALESSFVAAERAVIQALSPYIPIISPPTLSTLSFGSLHHIHPRAVLQAPTLSLLRGDAADHFLRWYEIERIVSSSSTETAVAGLASPALEDNAPSLYAVPQGSPTDKGKGRLISEGDGTDSQPTKSPKRRAHDEDFARRRLIWEADLSADVARRRRSEPYSTQSPPLTARPSSAASLRLGDSIMSSTYSRVVNCAPAHVVGSPPFDPLHLPSVLWLSLSLIGPLGRRAGQEVLGLLSGGRASGSEEPKWRGERPDSHRFSSTATVTPRRRNAQSQHQSRQSGYLAALGQATWAVGVVGIVGIGVGFLVGVGCSFLR</sequence>
<accession>A0ABR3IRZ0</accession>
<proteinExistence type="predicted"/>
<keyword evidence="4" id="KW-1185">Reference proteome</keyword>
<evidence type="ECO:0000313" key="4">
    <source>
        <dbReference type="Proteomes" id="UP001556367"/>
    </source>
</evidence>
<feature type="transmembrane region" description="Helical" evidence="2">
    <location>
        <begin position="670"/>
        <end position="693"/>
    </location>
</feature>
<comment type="caution">
    <text evidence="3">The sequence shown here is derived from an EMBL/GenBank/DDBJ whole genome shotgun (WGS) entry which is preliminary data.</text>
</comment>
<feature type="region of interest" description="Disordered" evidence="1">
    <location>
        <begin position="86"/>
        <end position="123"/>
    </location>
</feature>
<feature type="region of interest" description="Disordered" evidence="1">
    <location>
        <begin position="472"/>
        <end position="511"/>
    </location>
</feature>
<evidence type="ECO:0000313" key="3">
    <source>
        <dbReference type="EMBL" id="KAL0946043.1"/>
    </source>
</evidence>
<dbReference type="EMBL" id="JASNQZ010000015">
    <property type="protein sequence ID" value="KAL0946043.1"/>
    <property type="molecule type" value="Genomic_DNA"/>
</dbReference>
<dbReference type="Proteomes" id="UP001556367">
    <property type="component" value="Unassembled WGS sequence"/>
</dbReference>
<gene>
    <name evidence="3" type="ORF">HGRIS_012317</name>
</gene>
<organism evidence="3 4">
    <name type="scientific">Hohenbuehelia grisea</name>
    <dbReference type="NCBI Taxonomy" id="104357"/>
    <lineage>
        <taxon>Eukaryota</taxon>
        <taxon>Fungi</taxon>
        <taxon>Dikarya</taxon>
        <taxon>Basidiomycota</taxon>
        <taxon>Agaricomycotina</taxon>
        <taxon>Agaricomycetes</taxon>
        <taxon>Agaricomycetidae</taxon>
        <taxon>Agaricales</taxon>
        <taxon>Pleurotineae</taxon>
        <taxon>Pleurotaceae</taxon>
        <taxon>Hohenbuehelia</taxon>
    </lineage>
</organism>
<evidence type="ECO:0000256" key="2">
    <source>
        <dbReference type="SAM" id="Phobius"/>
    </source>
</evidence>
<reference evidence="4" key="1">
    <citation type="submission" date="2024-06" db="EMBL/GenBank/DDBJ databases">
        <title>Multi-omics analyses provide insights into the biosynthesis of the anticancer antibiotic pleurotin in Hohenbuehelia grisea.</title>
        <authorList>
            <person name="Weaver J.A."/>
            <person name="Alberti F."/>
        </authorList>
    </citation>
    <scope>NUCLEOTIDE SEQUENCE [LARGE SCALE GENOMIC DNA]</scope>
    <source>
        <strain evidence="4">T-177</strain>
    </source>
</reference>
<feature type="region of interest" description="Disordered" evidence="1">
    <location>
        <begin position="216"/>
        <end position="243"/>
    </location>
</feature>
<name>A0ABR3IRZ0_9AGAR</name>
<feature type="region of interest" description="Disordered" evidence="1">
    <location>
        <begin position="615"/>
        <end position="655"/>
    </location>
</feature>
<feature type="compositionally biased region" description="Polar residues" evidence="1">
    <location>
        <begin position="537"/>
        <end position="553"/>
    </location>
</feature>